<dbReference type="InterPro" id="IPR001394">
    <property type="entry name" value="Peptidase_C19_UCH"/>
</dbReference>
<keyword evidence="3" id="KW-1185">Reference proteome</keyword>
<feature type="domain" description="Peptidase C19 ubiquitin carboxyl-terminal hydrolase" evidence="1">
    <location>
        <begin position="41"/>
        <end position="117"/>
    </location>
</feature>
<evidence type="ECO:0000259" key="1">
    <source>
        <dbReference type="Pfam" id="PF00443"/>
    </source>
</evidence>
<dbReference type="Proteomes" id="UP000541444">
    <property type="component" value="Unassembled WGS sequence"/>
</dbReference>
<dbReference type="InterPro" id="IPR038765">
    <property type="entry name" value="Papain-like_cys_pep_sf"/>
</dbReference>
<dbReference type="Pfam" id="PF00443">
    <property type="entry name" value="UCH"/>
    <property type="match status" value="1"/>
</dbReference>
<dbReference type="OrthoDB" id="1932843at2759"/>
<reference evidence="2 3" key="1">
    <citation type="journal article" date="2020" name="IScience">
        <title>Genome Sequencing of the Endangered Kingdonia uniflora (Circaeasteraceae, Ranunculales) Reveals Potential Mechanisms of Evolutionary Specialization.</title>
        <authorList>
            <person name="Sun Y."/>
            <person name="Deng T."/>
            <person name="Zhang A."/>
            <person name="Moore M.J."/>
            <person name="Landis J.B."/>
            <person name="Lin N."/>
            <person name="Zhang H."/>
            <person name="Zhang X."/>
            <person name="Huang J."/>
            <person name="Zhang X."/>
            <person name="Sun H."/>
            <person name="Wang H."/>
        </authorList>
    </citation>
    <scope>NUCLEOTIDE SEQUENCE [LARGE SCALE GENOMIC DNA]</scope>
    <source>
        <strain evidence="2">TB1705</strain>
        <tissue evidence="2">Leaf</tissue>
    </source>
</reference>
<name>A0A7J7M0W2_9MAGN</name>
<evidence type="ECO:0000313" key="3">
    <source>
        <dbReference type="Proteomes" id="UP000541444"/>
    </source>
</evidence>
<organism evidence="2 3">
    <name type="scientific">Kingdonia uniflora</name>
    <dbReference type="NCBI Taxonomy" id="39325"/>
    <lineage>
        <taxon>Eukaryota</taxon>
        <taxon>Viridiplantae</taxon>
        <taxon>Streptophyta</taxon>
        <taxon>Embryophyta</taxon>
        <taxon>Tracheophyta</taxon>
        <taxon>Spermatophyta</taxon>
        <taxon>Magnoliopsida</taxon>
        <taxon>Ranunculales</taxon>
        <taxon>Circaeasteraceae</taxon>
        <taxon>Kingdonia</taxon>
    </lineage>
</organism>
<gene>
    <name evidence="2" type="ORF">GIB67_042480</name>
</gene>
<comment type="caution">
    <text evidence="2">The sequence shown here is derived from an EMBL/GenBank/DDBJ whole genome shotgun (WGS) entry which is preliminary data.</text>
</comment>
<dbReference type="PANTHER" id="PTHR21646:SF46">
    <property type="entry name" value="UBIQUITIN CARBOXYL-TERMINAL HYDROLASE"/>
    <property type="match status" value="1"/>
</dbReference>
<dbReference type="AlphaFoldDB" id="A0A7J7M0W2"/>
<dbReference type="SUPFAM" id="SSF54001">
    <property type="entry name" value="Cysteine proteinases"/>
    <property type="match status" value="1"/>
</dbReference>
<dbReference type="InterPro" id="IPR050185">
    <property type="entry name" value="Ub_carboxyl-term_hydrolase"/>
</dbReference>
<evidence type="ECO:0000313" key="2">
    <source>
        <dbReference type="EMBL" id="KAF6148521.1"/>
    </source>
</evidence>
<accession>A0A7J7M0W2</accession>
<dbReference type="GO" id="GO:0004843">
    <property type="term" value="F:cysteine-type deubiquitinase activity"/>
    <property type="evidence" value="ECO:0007669"/>
    <property type="project" value="InterPro"/>
</dbReference>
<dbReference type="Gene3D" id="3.90.70.10">
    <property type="entry name" value="Cysteine proteinases"/>
    <property type="match status" value="1"/>
</dbReference>
<dbReference type="EMBL" id="JACGCM010001844">
    <property type="protein sequence ID" value="KAF6148521.1"/>
    <property type="molecule type" value="Genomic_DNA"/>
</dbReference>
<sequence>MPLFSYPGLIGYDHLQELVALMNGSIWKTSKVQLLFEIDVELLAFLLDGLHEDLNRIKLKPYIELKDANGRSDEEFANECWENHKARNDYIIVDVCEGQYKSTLICPDCSKVSVTFDPFMYMSFPLPSTVTREISVTVFYGNDTALPIPFTITMLKDSSCKGLLEALSSECYLRSDGTLCLAEVYAHSIYRYLENPSEELFKIKNANYFIAYRLSKNHEVSTKLELVHHSKDK</sequence>
<dbReference type="PANTHER" id="PTHR21646">
    <property type="entry name" value="UBIQUITIN CARBOXYL-TERMINAL HYDROLASE"/>
    <property type="match status" value="1"/>
</dbReference>
<protein>
    <recommendedName>
        <fullName evidence="1">Peptidase C19 ubiquitin carboxyl-terminal hydrolase domain-containing protein</fullName>
    </recommendedName>
</protein>
<dbReference type="GO" id="GO:0016579">
    <property type="term" value="P:protein deubiquitination"/>
    <property type="evidence" value="ECO:0007669"/>
    <property type="project" value="InterPro"/>
</dbReference>
<proteinExistence type="predicted"/>